<feature type="transmembrane region" description="Helical" evidence="8">
    <location>
        <begin position="206"/>
        <end position="227"/>
    </location>
</feature>
<evidence type="ECO:0000256" key="6">
    <source>
        <dbReference type="ARBA" id="ARBA00023136"/>
    </source>
</evidence>
<feature type="transmembrane region" description="Helical" evidence="8">
    <location>
        <begin position="396"/>
        <end position="418"/>
    </location>
</feature>
<dbReference type="PROSITE" id="PS50156">
    <property type="entry name" value="SSD"/>
    <property type="match status" value="1"/>
</dbReference>
<feature type="transmembrane region" description="Helical" evidence="8">
    <location>
        <begin position="260"/>
        <end position="278"/>
    </location>
</feature>
<feature type="transmembrane region" description="Helical" evidence="8">
    <location>
        <begin position="234"/>
        <end position="254"/>
    </location>
</feature>
<keyword evidence="3" id="KW-1003">Cell membrane</keyword>
<evidence type="ECO:0000256" key="2">
    <source>
        <dbReference type="ARBA" id="ARBA00010157"/>
    </source>
</evidence>
<feature type="domain" description="SSD" evidence="9">
    <location>
        <begin position="224"/>
        <end position="355"/>
    </location>
</feature>
<dbReference type="Gene3D" id="1.20.1640.10">
    <property type="entry name" value="Multidrug efflux transporter AcrB transmembrane domain"/>
    <property type="match status" value="2"/>
</dbReference>
<reference evidence="10 11" key="1">
    <citation type="journal article" date="2016" name="Front. Microbiol.">
        <title>Comparative Genomics Analysis of Streptomyces Species Reveals Their Adaptation to the Marine Environment and Their Diversity at the Genomic Level.</title>
        <authorList>
            <person name="Tian X."/>
            <person name="Zhang Z."/>
            <person name="Yang T."/>
            <person name="Chen M."/>
            <person name="Li J."/>
            <person name="Chen F."/>
            <person name="Yang J."/>
            <person name="Li W."/>
            <person name="Zhang B."/>
            <person name="Zhang Z."/>
            <person name="Wu J."/>
            <person name="Zhang C."/>
            <person name="Long L."/>
            <person name="Xiao J."/>
        </authorList>
    </citation>
    <scope>NUCLEOTIDE SEQUENCE [LARGE SCALE GENOMIC DNA]</scope>
    <source>
        <strain evidence="10 11">SCSIO M10372</strain>
    </source>
</reference>
<feature type="transmembrane region" description="Helical" evidence="8">
    <location>
        <begin position="585"/>
        <end position="606"/>
    </location>
</feature>
<evidence type="ECO:0000256" key="7">
    <source>
        <dbReference type="SAM" id="MobiDB-lite"/>
    </source>
</evidence>
<protein>
    <submittedName>
        <fullName evidence="10">Transporter</fullName>
    </submittedName>
</protein>
<feature type="transmembrane region" description="Helical" evidence="8">
    <location>
        <begin position="626"/>
        <end position="646"/>
    </location>
</feature>
<dbReference type="InterPro" id="IPR004869">
    <property type="entry name" value="MMPL_dom"/>
</dbReference>
<feature type="transmembrane region" description="Helical" evidence="8">
    <location>
        <begin position="693"/>
        <end position="715"/>
    </location>
</feature>
<comment type="caution">
    <text evidence="10">The sequence shown here is derived from an EMBL/GenBank/DDBJ whole genome shotgun (WGS) entry which is preliminary data.</text>
</comment>
<evidence type="ECO:0000256" key="8">
    <source>
        <dbReference type="SAM" id="Phobius"/>
    </source>
</evidence>
<keyword evidence="6 8" id="KW-0472">Membrane</keyword>
<dbReference type="PANTHER" id="PTHR33406">
    <property type="entry name" value="MEMBRANE PROTEIN MJ1562-RELATED"/>
    <property type="match status" value="1"/>
</dbReference>
<dbReference type="PATRIC" id="fig|518642.7.peg.4442"/>
<keyword evidence="5 8" id="KW-1133">Transmembrane helix</keyword>
<evidence type="ECO:0000256" key="5">
    <source>
        <dbReference type="ARBA" id="ARBA00022989"/>
    </source>
</evidence>
<evidence type="ECO:0000313" key="11">
    <source>
        <dbReference type="Proteomes" id="UP000175971"/>
    </source>
</evidence>
<comment type="similarity">
    <text evidence="2">Belongs to the resistance-nodulation-cell division (RND) (TC 2.A.6) family. MmpL subfamily.</text>
</comment>
<sequence length="761" mass="79098">MPSSQARTDREAAPRRDRGALRRTGEWCARHFVTVLVLWVAALAGLQVLQHAYGGDYSDDFSLPGTQSQDGLDVLKAHAPQAGGYSAQVVLHDAGKPLTSVSDQVATAVADLEKLPDVLSAQNPLPSSGSAPPPPPDPNTGPLSTDQKTAYITVRFSVQPATLDPSYLDGVDAAVQPLRSAGVDVEYGGPLGELARPEPSDRTSEAIGFGVAVVVLLIGFGSLLAAVLPLVTALICALCGLALLGLFAAAATFATVSPTLATMIGIGVGIDYALFLVTRHRQSLTDGRDPVTAAGNAAATSGHAVLLSGCTVIIALSGLWVSGIGFIGKLGLAAAVTVVTAVLGALTLVPAFLGLIGRRIDRVRVRRPVAETVPAREGSEAGGWHRYAQRVERRPWWFLAGGVVLLAVLSFPVLFIQLGHIGDGADPKSFTDRRAFDLMSDAFGPGSNGPLTLVIDQSNVPSADRSSLADQAQKALANVPDAAVITPLTATSDGDVLTATAYSVAAPQDERTTSLVNRLVDDVLPQAVSGTDANTYVTGTTAAQVDFLDIVSSRLPLIIAVVVALAFLVILAVFRGLLVAVKAAVLNVLSIAASYGVVVAVFQWGWGGPALGVSGKVPIESYVPMMMFAIVFGLSMDYEIFLLSRIHEAWVRTGDARASVAHALEITARVITCAALIMVSVFAAFVISDNIVVKMLGLGLAASVLIDATVVRLLLVPAVMTLLGRSAWWIPGPLDRILPHLDAEGSSASASRAAGNDASAR</sequence>
<feature type="transmembrane region" description="Helical" evidence="8">
    <location>
        <begin position="557"/>
        <end position="578"/>
    </location>
</feature>
<evidence type="ECO:0000259" key="9">
    <source>
        <dbReference type="PROSITE" id="PS50156"/>
    </source>
</evidence>
<keyword evidence="11" id="KW-1185">Reference proteome</keyword>
<dbReference type="EMBL" id="LJGZ01000020">
    <property type="protein sequence ID" value="OEV20981.1"/>
    <property type="molecule type" value="Genomic_DNA"/>
</dbReference>
<evidence type="ECO:0000256" key="4">
    <source>
        <dbReference type="ARBA" id="ARBA00022692"/>
    </source>
</evidence>
<feature type="transmembrane region" description="Helical" evidence="8">
    <location>
        <begin position="333"/>
        <end position="357"/>
    </location>
</feature>
<evidence type="ECO:0000313" key="10">
    <source>
        <dbReference type="EMBL" id="OEV20981.1"/>
    </source>
</evidence>
<keyword evidence="4 8" id="KW-0812">Transmembrane</keyword>
<feature type="transmembrane region" description="Helical" evidence="8">
    <location>
        <begin position="304"/>
        <end position="327"/>
    </location>
</feature>
<evidence type="ECO:0000256" key="1">
    <source>
        <dbReference type="ARBA" id="ARBA00004651"/>
    </source>
</evidence>
<gene>
    <name evidence="10" type="ORF">AN221_09050</name>
</gene>
<dbReference type="InterPro" id="IPR050545">
    <property type="entry name" value="Mycobact_MmpL"/>
</dbReference>
<dbReference type="RefSeq" id="WP_070200568.1">
    <property type="nucleotide sequence ID" value="NZ_LJGZ01000020.1"/>
</dbReference>
<proteinExistence type="inferred from homology"/>
<feature type="transmembrane region" description="Helical" evidence="8">
    <location>
        <begin position="32"/>
        <end position="53"/>
    </location>
</feature>
<accession>A0A1E7LXQ7</accession>
<name>A0A1E7LXQ7_9ACTN</name>
<dbReference type="PANTHER" id="PTHR33406:SF11">
    <property type="entry name" value="MEMBRANE PROTEIN SCO6666-RELATED"/>
    <property type="match status" value="1"/>
</dbReference>
<organism evidence="10 11">
    <name type="scientific">Streptomyces nanshensis</name>
    <dbReference type="NCBI Taxonomy" id="518642"/>
    <lineage>
        <taxon>Bacteria</taxon>
        <taxon>Bacillati</taxon>
        <taxon>Actinomycetota</taxon>
        <taxon>Actinomycetes</taxon>
        <taxon>Kitasatosporales</taxon>
        <taxon>Streptomycetaceae</taxon>
        <taxon>Streptomyces</taxon>
    </lineage>
</organism>
<dbReference type="Proteomes" id="UP000175971">
    <property type="component" value="Unassembled WGS sequence"/>
</dbReference>
<feature type="transmembrane region" description="Helical" evidence="8">
    <location>
        <begin position="666"/>
        <end position="687"/>
    </location>
</feature>
<evidence type="ECO:0000256" key="3">
    <source>
        <dbReference type="ARBA" id="ARBA00022475"/>
    </source>
</evidence>
<dbReference type="AlphaFoldDB" id="A0A1E7LXQ7"/>
<dbReference type="OrthoDB" id="7051771at2"/>
<dbReference type="SUPFAM" id="SSF82866">
    <property type="entry name" value="Multidrug efflux transporter AcrB transmembrane domain"/>
    <property type="match status" value="2"/>
</dbReference>
<dbReference type="GO" id="GO:0005886">
    <property type="term" value="C:plasma membrane"/>
    <property type="evidence" value="ECO:0007669"/>
    <property type="project" value="UniProtKB-SubCell"/>
</dbReference>
<comment type="subcellular location">
    <subcellularLocation>
        <location evidence="1">Cell membrane</location>
        <topology evidence="1">Multi-pass membrane protein</topology>
    </subcellularLocation>
</comment>
<dbReference type="Pfam" id="PF03176">
    <property type="entry name" value="MMPL"/>
    <property type="match status" value="2"/>
</dbReference>
<dbReference type="InterPro" id="IPR000731">
    <property type="entry name" value="SSD"/>
</dbReference>
<feature type="region of interest" description="Disordered" evidence="7">
    <location>
        <begin position="119"/>
        <end position="145"/>
    </location>
</feature>